<dbReference type="EMBL" id="CAJNOK010008485">
    <property type="protein sequence ID" value="CAF1064809.1"/>
    <property type="molecule type" value="Genomic_DNA"/>
</dbReference>
<dbReference type="OrthoDB" id="8193306at2759"/>
<evidence type="ECO:0000313" key="5">
    <source>
        <dbReference type="EMBL" id="CAF3829928.1"/>
    </source>
</evidence>
<gene>
    <name evidence="4" type="ORF">GPM918_LOCUS28338</name>
    <name evidence="3" type="ORF">OVA965_LOCUS17600</name>
    <name evidence="6" type="ORF">SRO942_LOCUS28831</name>
    <name evidence="5" type="ORF">TMI583_LOCUS17611</name>
</gene>
<feature type="region of interest" description="Disordered" evidence="1">
    <location>
        <begin position="65"/>
        <end position="129"/>
    </location>
</feature>
<dbReference type="Proteomes" id="UP000681722">
    <property type="component" value="Unassembled WGS sequence"/>
</dbReference>
<dbReference type="Pfam" id="PF26100">
    <property type="entry name" value="RAG1_RNase_H"/>
    <property type="match status" value="1"/>
</dbReference>
<evidence type="ECO:0000313" key="6">
    <source>
        <dbReference type="EMBL" id="CAF4114057.1"/>
    </source>
</evidence>
<dbReference type="EMBL" id="CAJNOQ010012316">
    <property type="protein sequence ID" value="CAF1297243.1"/>
    <property type="molecule type" value="Genomic_DNA"/>
</dbReference>
<dbReference type="Proteomes" id="UP000663829">
    <property type="component" value="Unassembled WGS sequence"/>
</dbReference>
<dbReference type="InterPro" id="IPR058554">
    <property type="entry name" value="RAG1_RNase_H"/>
</dbReference>
<name>A0A815DEG6_9BILA</name>
<evidence type="ECO:0000313" key="7">
    <source>
        <dbReference type="Proteomes" id="UP000663829"/>
    </source>
</evidence>
<dbReference type="Proteomes" id="UP000677228">
    <property type="component" value="Unassembled WGS sequence"/>
</dbReference>
<dbReference type="EMBL" id="CAJOBC010035597">
    <property type="protein sequence ID" value="CAF4114057.1"/>
    <property type="molecule type" value="Genomic_DNA"/>
</dbReference>
<protein>
    <recommendedName>
        <fullName evidence="2">V(D)J recombination-activating protein 1 RNase H domain-containing protein</fullName>
    </recommendedName>
</protein>
<evidence type="ECO:0000313" key="3">
    <source>
        <dbReference type="EMBL" id="CAF1064809.1"/>
    </source>
</evidence>
<evidence type="ECO:0000313" key="4">
    <source>
        <dbReference type="EMBL" id="CAF1297243.1"/>
    </source>
</evidence>
<dbReference type="Proteomes" id="UP000682733">
    <property type="component" value="Unassembled WGS sequence"/>
</dbReference>
<feature type="compositionally biased region" description="Basic and acidic residues" evidence="1">
    <location>
        <begin position="65"/>
        <end position="76"/>
    </location>
</feature>
<accession>A0A815DEG6</accession>
<dbReference type="EMBL" id="CAJOBA010008500">
    <property type="protein sequence ID" value="CAF3829928.1"/>
    <property type="molecule type" value="Genomic_DNA"/>
</dbReference>
<organism evidence="4 7">
    <name type="scientific">Didymodactylos carnosus</name>
    <dbReference type="NCBI Taxonomy" id="1234261"/>
    <lineage>
        <taxon>Eukaryota</taxon>
        <taxon>Metazoa</taxon>
        <taxon>Spiralia</taxon>
        <taxon>Gnathifera</taxon>
        <taxon>Rotifera</taxon>
        <taxon>Eurotatoria</taxon>
        <taxon>Bdelloidea</taxon>
        <taxon>Philodinida</taxon>
        <taxon>Philodinidae</taxon>
        <taxon>Didymodactylos</taxon>
    </lineage>
</organism>
<proteinExistence type="predicted"/>
<evidence type="ECO:0000256" key="1">
    <source>
        <dbReference type="SAM" id="MobiDB-lite"/>
    </source>
</evidence>
<comment type="caution">
    <text evidence="4">The sequence shown here is derived from an EMBL/GenBank/DDBJ whole genome shotgun (WGS) entry which is preliminary data.</text>
</comment>
<feature type="domain" description="V(D)J recombination-activating protein 1 RNase H" evidence="2">
    <location>
        <begin position="117"/>
        <end position="240"/>
    </location>
</feature>
<evidence type="ECO:0000259" key="2">
    <source>
        <dbReference type="Pfam" id="PF26100"/>
    </source>
</evidence>
<keyword evidence="7" id="KW-1185">Reference proteome</keyword>
<reference evidence="4" key="1">
    <citation type="submission" date="2021-02" db="EMBL/GenBank/DDBJ databases">
        <authorList>
            <person name="Nowell W R."/>
        </authorList>
    </citation>
    <scope>NUCLEOTIDE SEQUENCE</scope>
</reference>
<feature type="compositionally biased region" description="Polar residues" evidence="1">
    <location>
        <begin position="99"/>
        <end position="118"/>
    </location>
</feature>
<dbReference type="AlphaFoldDB" id="A0A815DEG6"/>
<sequence length="422" mass="48804">MRRLPWSGLFVHLQSTGRPRALIESKVKYLIVKRKDKFNDWKQYHNVESQKEKFSSVALERGEFPDQKPAVVEKAKPPKRPTRDFSQVRSRQKRRKLTDLNSQLDEFANDNNISVNQKTGHDGAGGQSVYRASDNPMSDPNIFAKMYVPLSLTDTQTQETLWIHETPNSAFYTRPLALIAEKESADLIKFINEKFEPEEQKLREKCIDVEYGVQKYSVSIIIEDSMKDLKVRRVRSGLGAADCLMCYTHQTDWKNKDKIKDESAFLITRTAEKTMKLYSTMTEESGQIKKTKNDYETRAGLTNEPISSNEFTWVDYNITVHNLIFHAPELVERNNGIALGKLSEEALECCNKDVRNFREFLARKCGHILNLTDVFNRLFLRSDPLIRYHIGQCRTKREKRTSASHVTASPNEDDLLLEKLMV</sequence>